<dbReference type="Pfam" id="PF01965">
    <property type="entry name" value="DJ-1_PfpI"/>
    <property type="match status" value="1"/>
</dbReference>
<dbReference type="InterPro" id="IPR009057">
    <property type="entry name" value="Homeodomain-like_sf"/>
</dbReference>
<gene>
    <name evidence="3" type="ORF">BAY60_15055</name>
</gene>
<keyword evidence="1" id="KW-0805">Transcription regulation</keyword>
<evidence type="ECO:0000313" key="4">
    <source>
        <dbReference type="Proteomes" id="UP000249915"/>
    </source>
</evidence>
<reference evidence="3 4" key="1">
    <citation type="submission" date="2016-07" db="EMBL/GenBank/DDBJ databases">
        <title>Draft genome sequence of Prauserella muralis DSM 45305, isolated from a mould-covered wall in an indoor environment.</title>
        <authorList>
            <person name="Ruckert C."/>
            <person name="Albersmeier A."/>
            <person name="Jiang C.-L."/>
            <person name="Jiang Y."/>
            <person name="Kalinowski J."/>
            <person name="Schneider O."/>
            <person name="Winkler A."/>
            <person name="Zotchev S.B."/>
        </authorList>
    </citation>
    <scope>NUCLEOTIDE SEQUENCE [LARGE SCALE GENOMIC DNA]</scope>
    <source>
        <strain evidence="3 4">DSM 45305</strain>
    </source>
</reference>
<keyword evidence="2" id="KW-0804">Transcription</keyword>
<dbReference type="Proteomes" id="UP000249915">
    <property type="component" value="Unassembled WGS sequence"/>
</dbReference>
<dbReference type="InterPro" id="IPR002818">
    <property type="entry name" value="DJ-1/PfpI"/>
</dbReference>
<proteinExistence type="predicted"/>
<dbReference type="Pfam" id="PF12833">
    <property type="entry name" value="HTH_18"/>
    <property type="match status" value="1"/>
</dbReference>
<accession>A0A2V4B3H8</accession>
<evidence type="ECO:0000313" key="3">
    <source>
        <dbReference type="EMBL" id="PXY27705.1"/>
    </source>
</evidence>
<dbReference type="InterPro" id="IPR018060">
    <property type="entry name" value="HTH_AraC"/>
</dbReference>
<dbReference type="CDD" id="cd03137">
    <property type="entry name" value="GATase1_AraC_1"/>
    <property type="match status" value="1"/>
</dbReference>
<dbReference type="Gene3D" id="3.40.50.880">
    <property type="match status" value="1"/>
</dbReference>
<dbReference type="SUPFAM" id="SSF52317">
    <property type="entry name" value="Class I glutamine amidotransferase-like"/>
    <property type="match status" value="1"/>
</dbReference>
<dbReference type="PROSITE" id="PS01124">
    <property type="entry name" value="HTH_ARAC_FAMILY_2"/>
    <property type="match status" value="1"/>
</dbReference>
<dbReference type="InterPro" id="IPR029062">
    <property type="entry name" value="Class_I_gatase-like"/>
</dbReference>
<dbReference type="PANTHER" id="PTHR43130">
    <property type="entry name" value="ARAC-FAMILY TRANSCRIPTIONAL REGULATOR"/>
    <property type="match status" value="1"/>
</dbReference>
<organism evidence="3 4">
    <name type="scientific">Prauserella muralis</name>
    <dbReference type="NCBI Taxonomy" id="588067"/>
    <lineage>
        <taxon>Bacteria</taxon>
        <taxon>Bacillati</taxon>
        <taxon>Actinomycetota</taxon>
        <taxon>Actinomycetes</taxon>
        <taxon>Pseudonocardiales</taxon>
        <taxon>Pseudonocardiaceae</taxon>
        <taxon>Prauserella</taxon>
    </lineage>
</organism>
<dbReference type="GO" id="GO:0003700">
    <property type="term" value="F:DNA-binding transcription factor activity"/>
    <property type="evidence" value="ECO:0007669"/>
    <property type="project" value="InterPro"/>
</dbReference>
<dbReference type="EMBL" id="MASW01000002">
    <property type="protein sequence ID" value="PXY27705.1"/>
    <property type="molecule type" value="Genomic_DNA"/>
</dbReference>
<sequence>MDATAPRSVVVVGYDGAELVDIACVTTALRMANELGAARPYRVLLATVDGKAIAAEGGLLLSVHLALPQLRTTDTLIVSGGQGHVAAARNPELVRQVRRLAERARRVASVCTGATVLAGTGLLDGRRVTTHWHYAADLARTYPAVRVDADPIFLRDGRFATSGGVTASLDLTLAFIEEDHGCELARAVAMGMVTYLQRPGSQAQISAFTHARRSAHAAVRTVLDYALAHPEQDLHADALAALVGLSTRQLNRLFRAHLGESPGRAVRRIRLEIAAHLITTSDLTVSRIARRCGFGSAESLRQAFFARYGTNPRAFRTRRAEAMAIAAPAAGDGGHPG</sequence>
<comment type="caution">
    <text evidence="3">The sequence shown here is derived from an EMBL/GenBank/DDBJ whole genome shotgun (WGS) entry which is preliminary data.</text>
</comment>
<evidence type="ECO:0000256" key="2">
    <source>
        <dbReference type="ARBA" id="ARBA00023163"/>
    </source>
</evidence>
<dbReference type="PANTHER" id="PTHR43130:SF3">
    <property type="entry name" value="HTH-TYPE TRANSCRIPTIONAL REGULATOR RV1931C"/>
    <property type="match status" value="1"/>
</dbReference>
<dbReference type="SUPFAM" id="SSF46689">
    <property type="entry name" value="Homeodomain-like"/>
    <property type="match status" value="2"/>
</dbReference>
<dbReference type="Gene3D" id="1.10.10.60">
    <property type="entry name" value="Homeodomain-like"/>
    <property type="match status" value="1"/>
</dbReference>
<name>A0A2V4B3H8_9PSEU</name>
<dbReference type="AlphaFoldDB" id="A0A2V4B3H8"/>
<evidence type="ECO:0000256" key="1">
    <source>
        <dbReference type="ARBA" id="ARBA00023015"/>
    </source>
</evidence>
<dbReference type="SMART" id="SM00342">
    <property type="entry name" value="HTH_ARAC"/>
    <property type="match status" value="1"/>
</dbReference>
<dbReference type="InterPro" id="IPR052158">
    <property type="entry name" value="INH-QAR"/>
</dbReference>
<protein>
    <submittedName>
        <fullName evidence="3">AraC family transcriptional regulator</fullName>
    </submittedName>
</protein>
<dbReference type="RefSeq" id="WP_112281717.1">
    <property type="nucleotide sequence ID" value="NZ_MASW01000002.1"/>
</dbReference>
<keyword evidence="4" id="KW-1185">Reference proteome</keyword>
<dbReference type="OrthoDB" id="3660033at2"/>
<dbReference type="GO" id="GO:0043565">
    <property type="term" value="F:sequence-specific DNA binding"/>
    <property type="evidence" value="ECO:0007669"/>
    <property type="project" value="InterPro"/>
</dbReference>